<evidence type="ECO:0000256" key="1">
    <source>
        <dbReference type="ARBA" id="ARBA00007447"/>
    </source>
</evidence>
<keyword evidence="2" id="KW-0732">Signal</keyword>
<dbReference type="PROSITE" id="PS51767">
    <property type="entry name" value="PEPTIDASE_A1"/>
    <property type="match status" value="1"/>
</dbReference>
<keyword evidence="5" id="KW-1185">Reference proteome</keyword>
<evidence type="ECO:0000313" key="5">
    <source>
        <dbReference type="Proteomes" id="UP000770015"/>
    </source>
</evidence>
<evidence type="ECO:0000256" key="2">
    <source>
        <dbReference type="SAM" id="SignalP"/>
    </source>
</evidence>
<gene>
    <name evidence="4" type="ORF">F5X68DRAFT_198397</name>
</gene>
<dbReference type="EMBL" id="JAGSXJ010000002">
    <property type="protein sequence ID" value="KAH6695411.1"/>
    <property type="molecule type" value="Genomic_DNA"/>
</dbReference>
<dbReference type="AlphaFoldDB" id="A0A9P8VKX3"/>
<name>A0A9P8VKX3_9PEZI</name>
<protein>
    <submittedName>
        <fullName evidence="4">Aspartic peptidase domain-containing protein</fullName>
    </submittedName>
</protein>
<dbReference type="InterPro" id="IPR001461">
    <property type="entry name" value="Aspartic_peptidase_A1"/>
</dbReference>
<dbReference type="GO" id="GO:0006508">
    <property type="term" value="P:proteolysis"/>
    <property type="evidence" value="ECO:0007669"/>
    <property type="project" value="InterPro"/>
</dbReference>
<dbReference type="PANTHER" id="PTHR47966">
    <property type="entry name" value="BETA-SITE APP-CLEAVING ENZYME, ISOFORM A-RELATED"/>
    <property type="match status" value="1"/>
</dbReference>
<dbReference type="InterPro" id="IPR021109">
    <property type="entry name" value="Peptidase_aspartic_dom_sf"/>
</dbReference>
<dbReference type="Proteomes" id="UP000770015">
    <property type="component" value="Unassembled WGS sequence"/>
</dbReference>
<evidence type="ECO:0000313" key="4">
    <source>
        <dbReference type="EMBL" id="KAH6695411.1"/>
    </source>
</evidence>
<dbReference type="PANTHER" id="PTHR47966:SF73">
    <property type="entry name" value="PEPTIDASE A1 DOMAIN-CONTAINING PROTEIN"/>
    <property type="match status" value="1"/>
</dbReference>
<evidence type="ECO:0000259" key="3">
    <source>
        <dbReference type="PROSITE" id="PS51767"/>
    </source>
</evidence>
<dbReference type="InterPro" id="IPR033121">
    <property type="entry name" value="PEPTIDASE_A1"/>
</dbReference>
<feature type="chain" id="PRO_5040305735" evidence="2">
    <location>
        <begin position="21"/>
        <end position="509"/>
    </location>
</feature>
<organism evidence="4 5">
    <name type="scientific">Plectosphaerella plurivora</name>
    <dbReference type="NCBI Taxonomy" id="936078"/>
    <lineage>
        <taxon>Eukaryota</taxon>
        <taxon>Fungi</taxon>
        <taxon>Dikarya</taxon>
        <taxon>Ascomycota</taxon>
        <taxon>Pezizomycotina</taxon>
        <taxon>Sordariomycetes</taxon>
        <taxon>Hypocreomycetidae</taxon>
        <taxon>Glomerellales</taxon>
        <taxon>Plectosphaerellaceae</taxon>
        <taxon>Plectosphaerella</taxon>
    </lineage>
</organism>
<dbReference type="PRINTS" id="PR00792">
    <property type="entry name" value="PEPSIN"/>
</dbReference>
<feature type="domain" description="Peptidase A1" evidence="3">
    <location>
        <begin position="60"/>
        <end position="437"/>
    </location>
</feature>
<comment type="caution">
    <text evidence="4">The sequence shown here is derived from an EMBL/GenBank/DDBJ whole genome shotgun (WGS) entry which is preliminary data.</text>
</comment>
<dbReference type="Pfam" id="PF00026">
    <property type="entry name" value="Asp"/>
    <property type="match status" value="1"/>
</dbReference>
<accession>A0A9P8VKX3</accession>
<dbReference type="OrthoDB" id="771136at2759"/>
<dbReference type="SUPFAM" id="SSF50630">
    <property type="entry name" value="Acid proteases"/>
    <property type="match status" value="1"/>
</dbReference>
<feature type="signal peptide" evidence="2">
    <location>
        <begin position="1"/>
        <end position="20"/>
    </location>
</feature>
<comment type="similarity">
    <text evidence="1">Belongs to the peptidase A1 family.</text>
</comment>
<dbReference type="GO" id="GO:0004190">
    <property type="term" value="F:aspartic-type endopeptidase activity"/>
    <property type="evidence" value="ECO:0007669"/>
    <property type="project" value="InterPro"/>
</dbReference>
<reference evidence="4" key="1">
    <citation type="journal article" date="2021" name="Nat. Commun.">
        <title>Genetic determinants of endophytism in the Arabidopsis root mycobiome.</title>
        <authorList>
            <person name="Mesny F."/>
            <person name="Miyauchi S."/>
            <person name="Thiergart T."/>
            <person name="Pickel B."/>
            <person name="Atanasova L."/>
            <person name="Karlsson M."/>
            <person name="Huettel B."/>
            <person name="Barry K.W."/>
            <person name="Haridas S."/>
            <person name="Chen C."/>
            <person name="Bauer D."/>
            <person name="Andreopoulos W."/>
            <person name="Pangilinan J."/>
            <person name="LaButti K."/>
            <person name="Riley R."/>
            <person name="Lipzen A."/>
            <person name="Clum A."/>
            <person name="Drula E."/>
            <person name="Henrissat B."/>
            <person name="Kohler A."/>
            <person name="Grigoriev I.V."/>
            <person name="Martin F.M."/>
            <person name="Hacquard S."/>
        </authorList>
    </citation>
    <scope>NUCLEOTIDE SEQUENCE</scope>
    <source>
        <strain evidence="4">MPI-SDFR-AT-0117</strain>
    </source>
</reference>
<proteinExistence type="inferred from homology"/>
<sequence length="509" mass="55506">MASTRFTLVAPLLMAVGAAAYFQVDLSTTNPKAFDFYTQEMDKEAYENHPFVGAIPWYPYSMAVDVGTPAQTQSMAITLSHGDSWILYSELCEPISNPNFTAYSRNCSSGAFGQIESTTFRFNESDTFISHYFDGWVDGMMMQDTVTLGDATLEGASLGIALQTHLDTGFFGLGTPWASPVSFTFEERAPMLDNLAAQGIINSAAFSMHAEVKGDTTGSLLFGAVDKSKFDGKLQSIQASAGRDKFATSSHIEGRLDISTSYMANVSAVWRAESSGDEPKEYISTESIMYEGGGPFYAAIDPTFPFTNVPENVAQPIYQIIKPSIWSNIGMYTVECNRTDLNVTMAFELGGEGGYRLNVTLQDLIVPPEVWHLVRPAQEEGDPEVTKHCLLGLQSTKRNQMFFYEAYDNPTEWVIGGMMLQKTYTVFDSVNMEVSFAPLKRDLSGKADIVSFESSGAHAPESEIVGFEECFKDCPEAKGDDEEGAGPAVVVQRGLAVTSLLTALGLVLG</sequence>
<dbReference type="Gene3D" id="2.40.70.10">
    <property type="entry name" value="Acid Proteases"/>
    <property type="match status" value="2"/>
</dbReference>